<dbReference type="Gene3D" id="3.30.565.10">
    <property type="entry name" value="Histidine kinase-like ATPase, C-terminal domain"/>
    <property type="match status" value="1"/>
</dbReference>
<evidence type="ECO:0000256" key="2">
    <source>
        <dbReference type="ARBA" id="ARBA00004370"/>
    </source>
</evidence>
<evidence type="ECO:0000256" key="8">
    <source>
        <dbReference type="SAM" id="Coils"/>
    </source>
</evidence>
<evidence type="ECO:0000256" key="5">
    <source>
        <dbReference type="ARBA" id="ARBA00022679"/>
    </source>
</evidence>
<dbReference type="Gene3D" id="1.10.287.130">
    <property type="match status" value="1"/>
</dbReference>
<dbReference type="EMBL" id="ASWA01000003">
    <property type="protein sequence ID" value="EOT66637.1"/>
    <property type="molecule type" value="Genomic_DNA"/>
</dbReference>
<dbReference type="OrthoDB" id="9773956at2"/>
<dbReference type="Proteomes" id="UP000013783">
    <property type="component" value="Unassembled WGS sequence"/>
</dbReference>
<evidence type="ECO:0000313" key="14">
    <source>
        <dbReference type="Proteomes" id="UP000014148"/>
    </source>
</evidence>
<protein>
    <recommendedName>
        <fullName evidence="3">histidine kinase</fullName>
        <ecNumber evidence="3">2.7.13.3</ecNumber>
    </recommendedName>
</protein>
<evidence type="ECO:0000259" key="10">
    <source>
        <dbReference type="PROSITE" id="PS50109"/>
    </source>
</evidence>
<comment type="catalytic activity">
    <reaction evidence="1">
        <text>ATP + protein L-histidine = ADP + protein N-phospho-L-histidine.</text>
        <dbReference type="EC" id="2.7.13.3"/>
    </reaction>
</comment>
<dbReference type="PATRIC" id="fig|1158601.3.peg.2947"/>
<keyword evidence="7" id="KW-0902">Two-component regulatory system</keyword>
<dbReference type="EMBL" id="AJAK01000020">
    <property type="protein sequence ID" value="EOH75175.1"/>
    <property type="molecule type" value="Genomic_DNA"/>
</dbReference>
<keyword evidence="9" id="KW-0472">Membrane</keyword>
<evidence type="ECO:0000313" key="13">
    <source>
        <dbReference type="Proteomes" id="UP000013783"/>
    </source>
</evidence>
<reference evidence="11 13" key="1">
    <citation type="submission" date="2013-02" db="EMBL/GenBank/DDBJ databases">
        <title>The Genome Sequence of Enterococcus malodoratus ATCC_43197.</title>
        <authorList>
            <consortium name="The Broad Institute Genome Sequencing Platform"/>
            <consortium name="The Broad Institute Genome Sequencing Center for Infectious Disease"/>
            <person name="Earl A.M."/>
            <person name="Gilmore M.S."/>
            <person name="Lebreton F."/>
            <person name="Walker B."/>
            <person name="Young S.K."/>
            <person name="Zeng Q."/>
            <person name="Gargeya S."/>
            <person name="Fitzgerald M."/>
            <person name="Haas B."/>
            <person name="Abouelleil A."/>
            <person name="Alvarado L."/>
            <person name="Arachchi H.M."/>
            <person name="Berlin A.M."/>
            <person name="Chapman S.B."/>
            <person name="Dewar J."/>
            <person name="Goldberg J."/>
            <person name="Griggs A."/>
            <person name="Gujja S."/>
            <person name="Hansen M."/>
            <person name="Howarth C."/>
            <person name="Imamovic A."/>
            <person name="Larimer J."/>
            <person name="McCowan C."/>
            <person name="Murphy C."/>
            <person name="Neiman D."/>
            <person name="Pearson M."/>
            <person name="Priest M."/>
            <person name="Roberts A."/>
            <person name="Saif S."/>
            <person name="Shea T."/>
            <person name="Sisk P."/>
            <person name="Sykes S."/>
            <person name="Wortman J."/>
            <person name="Nusbaum C."/>
            <person name="Birren B."/>
        </authorList>
    </citation>
    <scope>NUCLEOTIDE SEQUENCE [LARGE SCALE GENOMIC DNA]</scope>
    <source>
        <strain evidence="11 13">ATCC 43197</strain>
    </source>
</reference>
<keyword evidence="9" id="KW-0812">Transmembrane</keyword>
<comment type="subcellular location">
    <subcellularLocation>
        <location evidence="2">Membrane</location>
    </subcellularLocation>
</comment>
<dbReference type="PRINTS" id="PR00344">
    <property type="entry name" value="BCTRLSENSOR"/>
</dbReference>
<evidence type="ECO:0000256" key="3">
    <source>
        <dbReference type="ARBA" id="ARBA00012438"/>
    </source>
</evidence>
<evidence type="ECO:0000256" key="7">
    <source>
        <dbReference type="ARBA" id="ARBA00023012"/>
    </source>
</evidence>
<dbReference type="SMART" id="SM00387">
    <property type="entry name" value="HATPase_c"/>
    <property type="match status" value="1"/>
</dbReference>
<dbReference type="InterPro" id="IPR036097">
    <property type="entry name" value="HisK_dim/P_sf"/>
</dbReference>
<gene>
    <name evidence="12" type="ORF">I585_02158</name>
    <name evidence="11" type="ORF">UAI_02977</name>
</gene>
<dbReference type="SMART" id="SM00388">
    <property type="entry name" value="HisKA"/>
    <property type="match status" value="1"/>
</dbReference>
<dbReference type="Pfam" id="PF02518">
    <property type="entry name" value="HATPase_c"/>
    <property type="match status" value="1"/>
</dbReference>
<dbReference type="CDD" id="cd00075">
    <property type="entry name" value="HATPase"/>
    <property type="match status" value="1"/>
</dbReference>
<keyword evidence="14" id="KW-1185">Reference proteome</keyword>
<organism evidence="11 13">
    <name type="scientific">Enterococcus malodoratus ATCC 43197</name>
    <dbReference type="NCBI Taxonomy" id="1158601"/>
    <lineage>
        <taxon>Bacteria</taxon>
        <taxon>Bacillati</taxon>
        <taxon>Bacillota</taxon>
        <taxon>Bacilli</taxon>
        <taxon>Lactobacillales</taxon>
        <taxon>Enterococcaceae</taxon>
        <taxon>Enterococcus</taxon>
    </lineage>
</organism>
<dbReference type="RefSeq" id="WP_010741777.1">
    <property type="nucleotide sequence ID" value="NZ_KB946251.1"/>
</dbReference>
<keyword evidence="4" id="KW-0597">Phosphoprotein</keyword>
<comment type="caution">
    <text evidence="11">The sequence shown here is derived from an EMBL/GenBank/DDBJ whole genome shotgun (WGS) entry which is preliminary data.</text>
</comment>
<dbReference type="PANTHER" id="PTHR45453">
    <property type="entry name" value="PHOSPHATE REGULON SENSOR PROTEIN PHOR"/>
    <property type="match status" value="1"/>
</dbReference>
<dbReference type="eggNOG" id="COG2205">
    <property type="taxonomic scope" value="Bacteria"/>
</dbReference>
<evidence type="ECO:0000313" key="11">
    <source>
        <dbReference type="EMBL" id="EOH75175.1"/>
    </source>
</evidence>
<feature type="transmembrane region" description="Helical" evidence="9">
    <location>
        <begin position="34"/>
        <end position="51"/>
    </location>
</feature>
<feature type="domain" description="Histidine kinase" evidence="10">
    <location>
        <begin position="119"/>
        <end position="329"/>
    </location>
</feature>
<dbReference type="GO" id="GO:0005886">
    <property type="term" value="C:plasma membrane"/>
    <property type="evidence" value="ECO:0007669"/>
    <property type="project" value="TreeGrafter"/>
</dbReference>
<evidence type="ECO:0000256" key="9">
    <source>
        <dbReference type="SAM" id="Phobius"/>
    </source>
</evidence>
<dbReference type="EC" id="2.7.13.3" evidence="3"/>
<dbReference type="STRING" id="71451.RV07_GL001657"/>
<evidence type="ECO:0000256" key="4">
    <source>
        <dbReference type="ARBA" id="ARBA00022553"/>
    </source>
</evidence>
<feature type="coiled-coil region" evidence="8">
    <location>
        <begin position="85"/>
        <end position="123"/>
    </location>
</feature>
<sequence>MFRNQEIRRLVCVFIAVSLILTIIGFGLSVPSGILVLCASLIFGGIFFLSTKARYERIAQISDQIDLVLHNEEHLFIEELKEGELSILQSEIAKMTLRIREQNAALRKEKENLADSLADIAHQLRTPLTSVNLILSLAAESTDERERKMSLREVEALLLRMDGLITALLKLSRLDADVVQFQNEPINLLALVDGALRPFSTSLDLHEIQTTMVISSDITIQGDFIWLSEALQNIFKNCIESIGEKGKIDIQGVENPLFTEITIHDTGKGFETADLHHVFERFYRGENGSSTGFGIGMSLSQSIIRRQSGTLVAKNHPEGGALFVIRFPK</sequence>
<name>R2QUI1_9ENTE</name>
<dbReference type="GO" id="GO:0016036">
    <property type="term" value="P:cellular response to phosphate starvation"/>
    <property type="evidence" value="ECO:0007669"/>
    <property type="project" value="TreeGrafter"/>
</dbReference>
<feature type="transmembrane region" description="Helical" evidence="9">
    <location>
        <begin position="7"/>
        <end position="28"/>
    </location>
</feature>
<dbReference type="GO" id="GO:0000155">
    <property type="term" value="F:phosphorelay sensor kinase activity"/>
    <property type="evidence" value="ECO:0007669"/>
    <property type="project" value="InterPro"/>
</dbReference>
<keyword evidence="9" id="KW-1133">Transmembrane helix</keyword>
<keyword evidence="8" id="KW-0175">Coiled coil</keyword>
<dbReference type="SUPFAM" id="SSF55874">
    <property type="entry name" value="ATPase domain of HSP90 chaperone/DNA topoisomerase II/histidine kinase"/>
    <property type="match status" value="1"/>
</dbReference>
<dbReference type="InterPro" id="IPR003594">
    <property type="entry name" value="HATPase_dom"/>
</dbReference>
<dbReference type="Pfam" id="PF00512">
    <property type="entry name" value="HisKA"/>
    <property type="match status" value="1"/>
</dbReference>
<dbReference type="AlphaFoldDB" id="R2QUI1"/>
<evidence type="ECO:0000256" key="6">
    <source>
        <dbReference type="ARBA" id="ARBA00022777"/>
    </source>
</evidence>
<dbReference type="PROSITE" id="PS50109">
    <property type="entry name" value="HIS_KIN"/>
    <property type="match status" value="1"/>
</dbReference>
<dbReference type="InterPro" id="IPR005467">
    <property type="entry name" value="His_kinase_dom"/>
</dbReference>
<dbReference type="CDD" id="cd00082">
    <property type="entry name" value="HisKA"/>
    <property type="match status" value="1"/>
</dbReference>
<keyword evidence="5" id="KW-0808">Transferase</keyword>
<dbReference type="InterPro" id="IPR036890">
    <property type="entry name" value="HATPase_C_sf"/>
</dbReference>
<dbReference type="PANTHER" id="PTHR45453:SF1">
    <property type="entry name" value="PHOSPHATE REGULON SENSOR PROTEIN PHOR"/>
    <property type="match status" value="1"/>
</dbReference>
<proteinExistence type="predicted"/>
<dbReference type="GO" id="GO:0004721">
    <property type="term" value="F:phosphoprotein phosphatase activity"/>
    <property type="evidence" value="ECO:0007669"/>
    <property type="project" value="TreeGrafter"/>
</dbReference>
<reference evidence="12 14" key="2">
    <citation type="submission" date="2013-03" db="EMBL/GenBank/DDBJ databases">
        <title>The Genome Sequence of Enterococcus malodoratus ATCC_43197 (PacBio/Illumina hybrid assembly).</title>
        <authorList>
            <consortium name="The Broad Institute Genomics Platform"/>
            <consortium name="The Broad Institute Genome Sequencing Center for Infectious Disease"/>
            <person name="Earl A."/>
            <person name="Russ C."/>
            <person name="Gilmore M."/>
            <person name="Surin D."/>
            <person name="Walker B."/>
            <person name="Young S."/>
            <person name="Zeng Q."/>
            <person name="Gargeya S."/>
            <person name="Fitzgerald M."/>
            <person name="Haas B."/>
            <person name="Abouelleil A."/>
            <person name="Allen A.W."/>
            <person name="Alvarado L."/>
            <person name="Arachchi H.M."/>
            <person name="Berlin A.M."/>
            <person name="Chapman S.B."/>
            <person name="Gainer-Dewar J."/>
            <person name="Goldberg J."/>
            <person name="Griggs A."/>
            <person name="Gujja S."/>
            <person name="Hansen M."/>
            <person name="Howarth C."/>
            <person name="Imamovic A."/>
            <person name="Ireland A."/>
            <person name="Larimer J."/>
            <person name="McCowan C."/>
            <person name="Murphy C."/>
            <person name="Pearson M."/>
            <person name="Poon T.W."/>
            <person name="Priest M."/>
            <person name="Roberts A."/>
            <person name="Saif S."/>
            <person name="Shea T."/>
            <person name="Sisk P."/>
            <person name="Sykes S."/>
            <person name="Wortman J."/>
            <person name="Nusbaum C."/>
            <person name="Birren B."/>
        </authorList>
    </citation>
    <scope>NUCLEOTIDE SEQUENCE [LARGE SCALE GENOMIC DNA]</scope>
    <source>
        <strain evidence="12 14">ATCC 43197</strain>
    </source>
</reference>
<dbReference type="InterPro" id="IPR003661">
    <property type="entry name" value="HisK_dim/P_dom"/>
</dbReference>
<dbReference type="SUPFAM" id="SSF47384">
    <property type="entry name" value="Homodimeric domain of signal transducing histidine kinase"/>
    <property type="match status" value="1"/>
</dbReference>
<evidence type="ECO:0000313" key="12">
    <source>
        <dbReference type="EMBL" id="EOT66637.1"/>
    </source>
</evidence>
<keyword evidence="6" id="KW-0418">Kinase</keyword>
<evidence type="ECO:0000256" key="1">
    <source>
        <dbReference type="ARBA" id="ARBA00000085"/>
    </source>
</evidence>
<accession>R2QUI1</accession>
<dbReference type="InterPro" id="IPR050351">
    <property type="entry name" value="BphY/WalK/GraS-like"/>
</dbReference>
<dbReference type="Proteomes" id="UP000014148">
    <property type="component" value="Unassembled WGS sequence"/>
</dbReference>
<dbReference type="InterPro" id="IPR004358">
    <property type="entry name" value="Sig_transdc_His_kin-like_C"/>
</dbReference>